<gene>
    <name evidence="2" type="ORF">PMEL1_00136</name>
</gene>
<proteinExistence type="predicted"/>
<protein>
    <submittedName>
        <fullName evidence="2">Uncharacterized protein</fullName>
    </submittedName>
</protein>
<dbReference type="Proteomes" id="UP000267517">
    <property type="component" value="Chromosome I"/>
</dbReference>
<accession>A0A250KFA7</accession>
<evidence type="ECO:0000313" key="3">
    <source>
        <dbReference type="Proteomes" id="UP000267517"/>
    </source>
</evidence>
<sequence>MKKKDYVKPNAQVLSFYTDDFLEGGFHVQSNLKGNLDPADDEEDPEETNPTGF</sequence>
<dbReference type="EMBL" id="AP018049">
    <property type="protein sequence ID" value="BBA28246.1"/>
    <property type="molecule type" value="Genomic_DNA"/>
</dbReference>
<reference evidence="2 3" key="1">
    <citation type="submission" date="2017-05" db="EMBL/GenBank/DDBJ databases">
        <title>whole genome sequence of Prevotella melaninogenica GAI 07411.</title>
        <authorList>
            <person name="Kondo Y."/>
            <person name="Hoshino T."/>
        </authorList>
    </citation>
    <scope>NUCLEOTIDE SEQUENCE [LARGE SCALE GENOMIC DNA]</scope>
    <source>
        <strain evidence="2 3">GAI 07411</strain>
    </source>
</reference>
<dbReference type="RefSeq" id="WP_172586724.1">
    <property type="nucleotide sequence ID" value="NZ_AP018049.1"/>
</dbReference>
<organism evidence="2 3">
    <name type="scientific">Prevotella melaninogenica</name>
    <dbReference type="NCBI Taxonomy" id="28132"/>
    <lineage>
        <taxon>Bacteria</taxon>
        <taxon>Pseudomonadati</taxon>
        <taxon>Bacteroidota</taxon>
        <taxon>Bacteroidia</taxon>
        <taxon>Bacteroidales</taxon>
        <taxon>Prevotellaceae</taxon>
        <taxon>Prevotella</taxon>
    </lineage>
</organism>
<evidence type="ECO:0000256" key="1">
    <source>
        <dbReference type="SAM" id="MobiDB-lite"/>
    </source>
</evidence>
<feature type="compositionally biased region" description="Acidic residues" evidence="1">
    <location>
        <begin position="38"/>
        <end position="47"/>
    </location>
</feature>
<evidence type="ECO:0000313" key="2">
    <source>
        <dbReference type="EMBL" id="BBA28246.1"/>
    </source>
</evidence>
<name>A0A250KFA7_9BACT</name>
<feature type="region of interest" description="Disordered" evidence="1">
    <location>
        <begin position="32"/>
        <end position="53"/>
    </location>
</feature>
<dbReference type="AlphaFoldDB" id="A0A250KFA7"/>